<reference evidence="1 2" key="1">
    <citation type="journal article" date="2016" name="Nat. Commun.">
        <title>Thousands of microbial genomes shed light on interconnected biogeochemical processes in an aquifer system.</title>
        <authorList>
            <person name="Anantharaman K."/>
            <person name="Brown C.T."/>
            <person name="Hug L.A."/>
            <person name="Sharon I."/>
            <person name="Castelle C.J."/>
            <person name="Probst A.J."/>
            <person name="Thomas B.C."/>
            <person name="Singh A."/>
            <person name="Wilkins M.J."/>
            <person name="Karaoz U."/>
            <person name="Brodie E.L."/>
            <person name="Williams K.H."/>
            <person name="Hubbard S.S."/>
            <person name="Banfield J.F."/>
        </authorList>
    </citation>
    <scope>NUCLEOTIDE SEQUENCE [LARGE SCALE GENOMIC DNA]</scope>
</reference>
<dbReference type="CDD" id="cd06223">
    <property type="entry name" value="PRTases_typeI"/>
    <property type="match status" value="1"/>
</dbReference>
<dbReference type="EMBL" id="MEXM01000027">
    <property type="protein sequence ID" value="OGD00841.1"/>
    <property type="molecule type" value="Genomic_DNA"/>
</dbReference>
<evidence type="ECO:0000313" key="1">
    <source>
        <dbReference type="EMBL" id="OGD00841.1"/>
    </source>
</evidence>
<dbReference type="SUPFAM" id="SSF53271">
    <property type="entry name" value="PRTase-like"/>
    <property type="match status" value="1"/>
</dbReference>
<evidence type="ECO:0000313" key="2">
    <source>
        <dbReference type="Proteomes" id="UP000176822"/>
    </source>
</evidence>
<dbReference type="InterPro" id="IPR000836">
    <property type="entry name" value="PRTase_dom"/>
</dbReference>
<accession>A0A1F4Z3R9</accession>
<comment type="caution">
    <text evidence="1">The sequence shown here is derived from an EMBL/GenBank/DDBJ whole genome shotgun (WGS) entry which is preliminary data.</text>
</comment>
<name>A0A1F4Z3R9_9BACT</name>
<protein>
    <recommendedName>
        <fullName evidence="3">Phosphoribosyltransferase domain-containing protein</fullName>
    </recommendedName>
</protein>
<proteinExistence type="predicted"/>
<evidence type="ECO:0008006" key="3">
    <source>
        <dbReference type="Google" id="ProtNLM"/>
    </source>
</evidence>
<dbReference type="Proteomes" id="UP000176822">
    <property type="component" value="Unassembled WGS sequence"/>
</dbReference>
<dbReference type="AlphaFoldDB" id="A0A1F4Z3R9"/>
<sequence>MNKDERLMEATRRTRDVLRRLRTAAIGDCGKFNTEIRPVAEALAQGLAEHYLGKGKPKVLGGLLTEAITKWGDHRVSFDNMTDILTVHWFFGALAEAENPMERLLAANQMDPMDKPGKEDLVVTPLSTGLMAVALVVLAERKRRRKVPKYAAAAVPSGRIKQTVCLPDVNLPDEGRIFIIDDQIVGGRTYRALLEAMIRQWGVKKQEVETPGSGYGLQEGFF</sequence>
<organism evidence="1 2">
    <name type="scientific">Candidatus Amesbacteria bacterium RIFCSPLOWO2_01_FULL_47_33</name>
    <dbReference type="NCBI Taxonomy" id="1797258"/>
    <lineage>
        <taxon>Bacteria</taxon>
        <taxon>Candidatus Amesiibacteriota</taxon>
    </lineage>
</organism>
<dbReference type="InterPro" id="IPR029057">
    <property type="entry name" value="PRTase-like"/>
</dbReference>
<gene>
    <name evidence="1" type="ORF">A2972_00110</name>
</gene>